<reference evidence="4" key="1">
    <citation type="submission" date="2016-11" db="EMBL/GenBank/DDBJ databases">
        <authorList>
            <person name="Jaros S."/>
            <person name="Januszkiewicz K."/>
            <person name="Wedrychowicz H."/>
        </authorList>
    </citation>
    <scope>NUCLEOTIDE SEQUENCE [LARGE SCALE GENOMIC DNA]</scope>
    <source>
        <strain evidence="4">ACA-DC 1533</strain>
    </source>
</reference>
<gene>
    <name evidence="4" type="ORF">LAC1533_0116</name>
    <name evidence="5" type="ORF">LAC1533_1365</name>
    <name evidence="6" type="ORF">LAC1533_1394</name>
    <name evidence="7" type="ORF">LAC1533_2372</name>
</gene>
<dbReference type="InterPro" id="IPR002560">
    <property type="entry name" value="Transposase_DDE"/>
</dbReference>
<dbReference type="AlphaFoldDB" id="A0A1K1KKZ8"/>
<reference evidence="8" key="2">
    <citation type="submission" date="2016-11" db="EMBL/GenBank/DDBJ databases">
        <authorList>
            <person name="Papadimitriou K."/>
        </authorList>
    </citation>
    <scope>NUCLEOTIDE SEQUENCE [LARGE SCALE GENOMIC DNA]</scope>
    <source>
        <strain evidence="8">ACA-DC 1533</strain>
    </source>
</reference>
<organism evidence="4 8">
    <name type="scientific">Ligilactobacillus acidipiscis</name>
    <dbReference type="NCBI Taxonomy" id="89059"/>
    <lineage>
        <taxon>Bacteria</taxon>
        <taxon>Bacillati</taxon>
        <taxon>Bacillota</taxon>
        <taxon>Bacilli</taxon>
        <taxon>Lactobacillales</taxon>
        <taxon>Lactobacillaceae</taxon>
        <taxon>Ligilactobacillus</taxon>
    </lineage>
</organism>
<feature type="domain" description="Transposase IS204/IS1001/IS1096/IS1165 DDE" evidence="1">
    <location>
        <begin position="160"/>
        <end position="408"/>
    </location>
</feature>
<evidence type="ECO:0000313" key="5">
    <source>
        <dbReference type="EMBL" id="SFV40785.1"/>
    </source>
</evidence>
<dbReference type="KEGG" id="laca:LAC1533_1394"/>
<dbReference type="Proteomes" id="UP000190935">
    <property type="component" value="Chromosome I"/>
</dbReference>
<dbReference type="EMBL" id="LT630287">
    <property type="protein sequence ID" value="SFV39536.1"/>
    <property type="molecule type" value="Genomic_DNA"/>
</dbReference>
<evidence type="ECO:0000313" key="7">
    <source>
        <dbReference type="EMBL" id="SFV41798.1"/>
    </source>
</evidence>
<dbReference type="Pfam" id="PF13542">
    <property type="entry name" value="HTH_Tnp_ISL3"/>
    <property type="match status" value="1"/>
</dbReference>
<protein>
    <submittedName>
        <fullName evidence="4">Mobile element protein</fullName>
    </submittedName>
</protein>
<dbReference type="InterPro" id="IPR029261">
    <property type="entry name" value="Transposase_Znf"/>
</dbReference>
<name>A0A1K1KKZ8_9LACO</name>
<dbReference type="EMBL" id="LT630287">
    <property type="protein sequence ID" value="SFV40814.1"/>
    <property type="molecule type" value="Genomic_DNA"/>
</dbReference>
<feature type="domain" description="Transposase IS204/IS1001/IS1096/IS1165 zinc-finger" evidence="3">
    <location>
        <begin position="45"/>
        <end position="90"/>
    </location>
</feature>
<feature type="domain" description="Transposase IS204/IS1001/IS1096/IS1165 helix-turn-helix" evidence="2">
    <location>
        <begin position="97"/>
        <end position="143"/>
    </location>
</feature>
<dbReference type="InterPro" id="IPR047951">
    <property type="entry name" value="Transpos_ISL3"/>
</dbReference>
<evidence type="ECO:0000313" key="4">
    <source>
        <dbReference type="EMBL" id="SFV39536.1"/>
    </source>
</evidence>
<dbReference type="NCBIfam" id="NF033550">
    <property type="entry name" value="transpos_ISL3"/>
    <property type="match status" value="1"/>
</dbReference>
<dbReference type="Pfam" id="PF14690">
    <property type="entry name" value="Zn_ribbon_ISL3"/>
    <property type="match status" value="1"/>
</dbReference>
<dbReference type="KEGG" id="laca:LAC1533_1365"/>
<sequence>MMSQTDSILNLLNIQDPNIKISACTDFSQAGVHEKLLSATLTYPVERCVNCGSTNLVQNGTRLTKMKLPSLGEQPLRMNLRKQRYLCRTCHHTFSAQTQLAPPRHSITRQAVHEIATLAKNSLPVKTISQAVGISASSVQRILYKDQRALVTPKELPTALSFDEFRSTKNCFSFICIDAKTHDLVALLPDRLSQTIREYFTNTYTLSERQKVQLVTMDLNAQYQTFVRRLFPNALIVFDRFHLVQLAGRALDHERLRVLKGINDHHDRNYKVLKSNWRLFHLAENQLETSQVKYYRGLNEYTTAQNVVDLGLKNFPQFAENYQTYQTILTFIRNRDRATLQQLVMNYRPNGTEMDTVMRTIQKNYLGIRNACLYDYSNGPLEGINRKIKELKRSCYGFSNLRHFFIRIKLIHA</sequence>
<proteinExistence type="predicted"/>
<dbReference type="KEGG" id="laca:LAC1533_0116"/>
<evidence type="ECO:0000259" key="3">
    <source>
        <dbReference type="Pfam" id="PF14690"/>
    </source>
</evidence>
<dbReference type="InterPro" id="IPR032877">
    <property type="entry name" value="Transposase_HTH"/>
</dbReference>
<dbReference type="KEGG" id="laca:LAC1533_2372"/>
<evidence type="ECO:0000313" key="8">
    <source>
        <dbReference type="Proteomes" id="UP000190935"/>
    </source>
</evidence>
<dbReference type="GeneID" id="95350455"/>
<dbReference type="PANTHER" id="PTHR33498">
    <property type="entry name" value="TRANSPOSASE FOR INSERTION SEQUENCE ELEMENT IS1557"/>
    <property type="match status" value="1"/>
</dbReference>
<dbReference type="EMBL" id="LT630287">
    <property type="protein sequence ID" value="SFV40785.1"/>
    <property type="molecule type" value="Genomic_DNA"/>
</dbReference>
<evidence type="ECO:0000313" key="6">
    <source>
        <dbReference type="EMBL" id="SFV40814.1"/>
    </source>
</evidence>
<evidence type="ECO:0000259" key="2">
    <source>
        <dbReference type="Pfam" id="PF13542"/>
    </source>
</evidence>
<dbReference type="Pfam" id="PF01610">
    <property type="entry name" value="DDE_Tnp_ISL3"/>
    <property type="match status" value="1"/>
</dbReference>
<dbReference type="EMBL" id="LT630287">
    <property type="protein sequence ID" value="SFV41798.1"/>
    <property type="molecule type" value="Genomic_DNA"/>
</dbReference>
<evidence type="ECO:0000259" key="1">
    <source>
        <dbReference type="Pfam" id="PF01610"/>
    </source>
</evidence>
<dbReference type="RefSeq" id="WP_079578367.1">
    <property type="nucleotide sequence ID" value="NZ_LT630287.1"/>
</dbReference>
<accession>A0A1K1KKZ8</accession>
<dbReference type="PANTHER" id="PTHR33498:SF1">
    <property type="entry name" value="TRANSPOSASE FOR INSERTION SEQUENCE ELEMENT IS1557"/>
    <property type="match status" value="1"/>
</dbReference>